<feature type="region of interest" description="Disordered" evidence="2">
    <location>
        <begin position="403"/>
        <end position="463"/>
    </location>
</feature>
<feature type="compositionally biased region" description="Gly residues" evidence="2">
    <location>
        <begin position="441"/>
        <end position="451"/>
    </location>
</feature>
<protein>
    <submittedName>
        <fullName evidence="3">Uncharacterized protein</fullName>
    </submittedName>
</protein>
<sequence>MSSTAKPSLDILPPSTIHEFRHSNSESDSYLLRMAFEDNPLEEFQDLTDQMLFIKQQFEVISTMLVAIDAMKFLSYKRPTRPIFGPTWATAYTTYLKLLAASRESATSGLSHIDSYLGVILLMMKNPAIPYSDKQLELQIYIDNLERTEEQAKSFSSQFTALQDNLKEFSSVLSQFAKDVADDVSDAIKKALNEVKVLESKLENVKQRSATFIPDLDPSTILKTVGITGSPAVLRIGIALIAAIQKGSLSGAALATTAASIITPMAILAIAALTGISIYQIVEATTAYAEVIEISGKITRAKSQLVVLAAEGAKAKALDVAVSLTIDNIAEIIPRIGHITNVWNIVKADAHDLRKFMERLQGDPAKLNEELEAQLALITEAYQILKNALELLANKVVPRTTFGGDGSTVVHPPSSGSGSGSGSGPSGNPLKMPKPPVSGQPGPGGNGGGGDPPDKIPPGHHRAPEVNDFIAKLNRWISRMRYLLRLVFAELLQNPDPVLQAWANHVDNILQRFLVQAGRPGGIINSRNLLGFFALLRNSITNDISALLLPIGIMGDDWPFLPEVGLDFLLQLLRSSSLRIHGPFEYRVPERK</sequence>
<organism evidence="3 4">
    <name type="scientific">Collybia nuda</name>
    <dbReference type="NCBI Taxonomy" id="64659"/>
    <lineage>
        <taxon>Eukaryota</taxon>
        <taxon>Fungi</taxon>
        <taxon>Dikarya</taxon>
        <taxon>Basidiomycota</taxon>
        <taxon>Agaricomycotina</taxon>
        <taxon>Agaricomycetes</taxon>
        <taxon>Agaricomycetidae</taxon>
        <taxon>Agaricales</taxon>
        <taxon>Tricholomatineae</taxon>
        <taxon>Clitocybaceae</taxon>
        <taxon>Collybia</taxon>
    </lineage>
</organism>
<reference evidence="3" key="1">
    <citation type="submission" date="2020-11" db="EMBL/GenBank/DDBJ databases">
        <authorList>
            <consortium name="DOE Joint Genome Institute"/>
            <person name="Ahrendt S."/>
            <person name="Riley R."/>
            <person name="Andreopoulos W."/>
            <person name="Labutti K."/>
            <person name="Pangilinan J."/>
            <person name="Ruiz-Duenas F.J."/>
            <person name="Barrasa J.M."/>
            <person name="Sanchez-Garcia M."/>
            <person name="Camarero S."/>
            <person name="Miyauchi S."/>
            <person name="Serrano A."/>
            <person name="Linde D."/>
            <person name="Babiker R."/>
            <person name="Drula E."/>
            <person name="Ayuso-Fernandez I."/>
            <person name="Pacheco R."/>
            <person name="Padilla G."/>
            <person name="Ferreira P."/>
            <person name="Barriuso J."/>
            <person name="Kellner H."/>
            <person name="Castanera R."/>
            <person name="Alfaro M."/>
            <person name="Ramirez L."/>
            <person name="Pisabarro A.G."/>
            <person name="Kuo A."/>
            <person name="Tritt A."/>
            <person name="Lipzen A."/>
            <person name="He G."/>
            <person name="Yan M."/>
            <person name="Ng V."/>
            <person name="Cullen D."/>
            <person name="Martin F."/>
            <person name="Rosso M.-N."/>
            <person name="Henrissat B."/>
            <person name="Hibbett D."/>
            <person name="Martinez A.T."/>
            <person name="Grigoriev I.V."/>
        </authorList>
    </citation>
    <scope>NUCLEOTIDE SEQUENCE</scope>
    <source>
        <strain evidence="3">CBS 247.69</strain>
    </source>
</reference>
<dbReference type="Gene3D" id="1.20.1170.10">
    <property type="match status" value="1"/>
</dbReference>
<dbReference type="SUPFAM" id="SSF58100">
    <property type="entry name" value="Bacterial hemolysins"/>
    <property type="match status" value="1"/>
</dbReference>
<evidence type="ECO:0000256" key="1">
    <source>
        <dbReference type="SAM" id="Coils"/>
    </source>
</evidence>
<evidence type="ECO:0000313" key="4">
    <source>
        <dbReference type="Proteomes" id="UP000807353"/>
    </source>
</evidence>
<comment type="caution">
    <text evidence="3">The sequence shown here is derived from an EMBL/GenBank/DDBJ whole genome shotgun (WGS) entry which is preliminary data.</text>
</comment>
<dbReference type="Proteomes" id="UP000807353">
    <property type="component" value="Unassembled WGS sequence"/>
</dbReference>
<evidence type="ECO:0000313" key="3">
    <source>
        <dbReference type="EMBL" id="KAF9465433.1"/>
    </source>
</evidence>
<gene>
    <name evidence="3" type="ORF">BDZ94DRAFT_1320253</name>
</gene>
<feature type="coiled-coil region" evidence="1">
    <location>
        <begin position="131"/>
        <end position="208"/>
    </location>
</feature>
<accession>A0A9P5YAS9</accession>
<keyword evidence="1" id="KW-0175">Coiled coil</keyword>
<evidence type="ECO:0000256" key="2">
    <source>
        <dbReference type="SAM" id="MobiDB-lite"/>
    </source>
</evidence>
<dbReference type="EMBL" id="MU150247">
    <property type="protein sequence ID" value="KAF9465433.1"/>
    <property type="molecule type" value="Genomic_DNA"/>
</dbReference>
<proteinExistence type="predicted"/>
<dbReference type="OrthoDB" id="2961750at2759"/>
<keyword evidence="4" id="KW-1185">Reference proteome</keyword>
<dbReference type="AlphaFoldDB" id="A0A9P5YAS9"/>
<name>A0A9P5YAS9_9AGAR</name>